<evidence type="ECO:0000313" key="2">
    <source>
        <dbReference type="Proteomes" id="UP000018851"/>
    </source>
</evidence>
<protein>
    <submittedName>
        <fullName evidence="1">Uncharacterized protein</fullName>
    </submittedName>
</protein>
<dbReference type="eggNOG" id="COG0446">
    <property type="taxonomic scope" value="Bacteria"/>
</dbReference>
<gene>
    <name evidence="1" type="ORF">NX02_25300</name>
</gene>
<reference evidence="1 2" key="1">
    <citation type="submission" date="2013-07" db="EMBL/GenBank/DDBJ databases">
        <title>Completed genome of Sphingomonas sanxanigenens NX02.</title>
        <authorList>
            <person name="Ma T."/>
            <person name="Huang H."/>
            <person name="Wu M."/>
            <person name="Li X."/>
            <person name="Li G."/>
        </authorList>
    </citation>
    <scope>NUCLEOTIDE SEQUENCE [LARGE SCALE GENOMIC DNA]</scope>
    <source>
        <strain evidence="1 2">NX02</strain>
    </source>
</reference>
<dbReference type="STRING" id="1123269.NX02_25300"/>
<dbReference type="KEGG" id="ssan:NX02_25300"/>
<proteinExistence type="predicted"/>
<organism evidence="1 2">
    <name type="scientific">Sphingomonas sanxanigenens DSM 19645 = NX02</name>
    <dbReference type="NCBI Taxonomy" id="1123269"/>
    <lineage>
        <taxon>Bacteria</taxon>
        <taxon>Pseudomonadati</taxon>
        <taxon>Pseudomonadota</taxon>
        <taxon>Alphaproteobacteria</taxon>
        <taxon>Sphingomonadales</taxon>
        <taxon>Sphingomonadaceae</taxon>
        <taxon>Sphingomonas</taxon>
    </lineage>
</organism>
<sequence>MPLSIAPGTIAPITLDELVDRLEQPDFDPRDEACFASFGPWLAALARNRDFLGRMAVDEIKSRLTRQQAINRYSSQVMMLHRPRSSYFIRANFWPSAGDTVVRDSGIAPFFYGVPHDHNFSFLTVGYAGPGYWSDYYDYDPGSVAGRAGEPAALRFVERSRLAEGRVLLYRAHRDVHDQAPADAFSVSINIMELNERQVWRDQFRFDVVNGRIDGILNTAPATALLALAAHLGGDGRDLLDHVAATHPSSRMRVAAIEAVAASEGDAVWQRWAGDTSRLVRETSRAYCERIDPIR</sequence>
<dbReference type="AlphaFoldDB" id="W0AJE0"/>
<evidence type="ECO:0000313" key="1">
    <source>
        <dbReference type="EMBL" id="AHE56667.1"/>
    </source>
</evidence>
<dbReference type="HOGENOM" id="CLU_078169_0_0_5"/>
<dbReference type="PATRIC" id="fig|1123269.5.peg.4961"/>
<dbReference type="EMBL" id="CP006644">
    <property type="protein sequence ID" value="AHE56667.1"/>
    <property type="molecule type" value="Genomic_DNA"/>
</dbReference>
<keyword evidence="2" id="KW-1185">Reference proteome</keyword>
<name>W0AJE0_9SPHN</name>
<dbReference type="RefSeq" id="WP_025294768.1">
    <property type="nucleotide sequence ID" value="NZ_CP006644.1"/>
</dbReference>
<dbReference type="Proteomes" id="UP000018851">
    <property type="component" value="Chromosome"/>
</dbReference>
<dbReference type="OrthoDB" id="8778913at2"/>
<accession>W0AJE0</accession>